<dbReference type="Proteomes" id="UP000008744">
    <property type="component" value="Unassembled WGS sequence"/>
</dbReference>
<feature type="compositionally biased region" description="Low complexity" evidence="1">
    <location>
        <begin position="1"/>
        <end position="14"/>
    </location>
</feature>
<proteinExistence type="predicted"/>
<accession>B4GVS0</accession>
<evidence type="ECO:0000313" key="3">
    <source>
        <dbReference type="Proteomes" id="UP000008744"/>
    </source>
</evidence>
<gene>
    <name evidence="2" type="primary">Dper\GL14709</name>
    <name evidence="2" type="ORF">Dper_GL14709</name>
</gene>
<keyword evidence="3" id="KW-1185">Reference proteome</keyword>
<dbReference type="AlphaFoldDB" id="B4GVS0"/>
<organism evidence="3">
    <name type="scientific">Drosophila persimilis</name>
    <name type="common">Fruit fly</name>
    <dbReference type="NCBI Taxonomy" id="7234"/>
    <lineage>
        <taxon>Eukaryota</taxon>
        <taxon>Metazoa</taxon>
        <taxon>Ecdysozoa</taxon>
        <taxon>Arthropoda</taxon>
        <taxon>Hexapoda</taxon>
        <taxon>Insecta</taxon>
        <taxon>Pterygota</taxon>
        <taxon>Neoptera</taxon>
        <taxon>Endopterygota</taxon>
        <taxon>Diptera</taxon>
        <taxon>Brachycera</taxon>
        <taxon>Muscomorpha</taxon>
        <taxon>Ephydroidea</taxon>
        <taxon>Drosophilidae</taxon>
        <taxon>Drosophila</taxon>
        <taxon>Sophophora</taxon>
    </lineage>
</organism>
<dbReference type="HOGENOM" id="CLU_2742728_0_0_1"/>
<reference evidence="2" key="1">
    <citation type="journal article" date="2007" name="Nature">
        <title>Evolution of genes and genomes on the Drosophila phylogeny.</title>
        <authorList>
            <consortium name="Drosophila 12 Genomes Consortium"/>
            <person name="Clark A.G."/>
            <person name="Eisen M.B."/>
            <person name="Smith D.R."/>
            <person name="Bergman C.M."/>
            <person name="Oliver B."/>
            <person name="Markow T.A."/>
            <person name="Kaufman T.C."/>
            <person name="Kellis M."/>
            <person name="Gelbart W."/>
            <person name="Iyer V.N."/>
            <person name="Pollard D.A."/>
            <person name="Sackton T.B."/>
            <person name="Larracuente A.M."/>
            <person name="Singh N.D."/>
            <person name="Abad J.P."/>
            <person name="Abt D.N."/>
            <person name="Adryan B."/>
            <person name="Aguade M."/>
            <person name="Akashi H."/>
            <person name="Anderson W.W."/>
            <person name="Aquadro C.F."/>
            <person name="Ardell D.H."/>
            <person name="Arguello R."/>
            <person name="Artieri C.G."/>
            <person name="Barbash D.A."/>
            <person name="Barker D."/>
            <person name="Barsanti P."/>
            <person name="Batterham P."/>
            <person name="Batzoglou S."/>
            <person name="Begun D."/>
            <person name="Bhutkar A."/>
            <person name="Blanco E."/>
            <person name="Bosak S.A."/>
            <person name="Bradley R.K."/>
            <person name="Brand A.D."/>
            <person name="Brent M.R."/>
            <person name="Brooks A.N."/>
            <person name="Brown R.H."/>
            <person name="Butlin R.K."/>
            <person name="Caggese C."/>
            <person name="Calvi B.R."/>
            <person name="Bernardo de Carvalho A."/>
            <person name="Caspi A."/>
            <person name="Castrezana S."/>
            <person name="Celniker S.E."/>
            <person name="Chang J.L."/>
            <person name="Chapple C."/>
            <person name="Chatterji S."/>
            <person name="Chinwalla A."/>
            <person name="Civetta A."/>
            <person name="Clifton S.W."/>
            <person name="Comeron J.M."/>
            <person name="Costello J.C."/>
            <person name="Coyne J.A."/>
            <person name="Daub J."/>
            <person name="David R.G."/>
            <person name="Delcher A.L."/>
            <person name="Delehaunty K."/>
            <person name="Do C.B."/>
            <person name="Ebling H."/>
            <person name="Edwards K."/>
            <person name="Eickbush T."/>
            <person name="Evans J.D."/>
            <person name="Filipski A."/>
            <person name="Findeiss S."/>
            <person name="Freyhult E."/>
            <person name="Fulton L."/>
            <person name="Fulton R."/>
            <person name="Garcia A.C."/>
            <person name="Gardiner A."/>
            <person name="Garfield D.A."/>
            <person name="Garvin B.E."/>
            <person name="Gibson G."/>
            <person name="Gilbert D."/>
            <person name="Gnerre S."/>
            <person name="Godfrey J."/>
            <person name="Good R."/>
            <person name="Gotea V."/>
            <person name="Gravely B."/>
            <person name="Greenberg A.J."/>
            <person name="Griffiths-Jones S."/>
            <person name="Gross S."/>
            <person name="Guigo R."/>
            <person name="Gustafson E.A."/>
            <person name="Haerty W."/>
            <person name="Hahn M.W."/>
            <person name="Halligan D.L."/>
            <person name="Halpern A.L."/>
            <person name="Halter G.M."/>
            <person name="Han M.V."/>
            <person name="Heger A."/>
            <person name="Hillier L."/>
            <person name="Hinrichs A.S."/>
            <person name="Holmes I."/>
            <person name="Hoskins R.A."/>
            <person name="Hubisz M.J."/>
            <person name="Hultmark D."/>
            <person name="Huntley M.A."/>
            <person name="Jaffe D.B."/>
            <person name="Jagadeeshan S."/>
            <person name="Jeck W.R."/>
            <person name="Johnson J."/>
            <person name="Jones C.D."/>
            <person name="Jordan W.C."/>
            <person name="Karpen G.H."/>
            <person name="Kataoka E."/>
            <person name="Keightley P.D."/>
            <person name="Kheradpour P."/>
            <person name="Kirkness E.F."/>
            <person name="Koerich L.B."/>
            <person name="Kristiansen K."/>
            <person name="Kudrna D."/>
            <person name="Kulathinal R.J."/>
            <person name="Kumar S."/>
            <person name="Kwok R."/>
            <person name="Lander E."/>
            <person name="Langley C.H."/>
            <person name="Lapoint R."/>
            <person name="Lazzaro B.P."/>
            <person name="Lee S.J."/>
            <person name="Levesque L."/>
            <person name="Li R."/>
            <person name="Lin C.F."/>
            <person name="Lin M.F."/>
            <person name="Lindblad-Toh K."/>
            <person name="Llopart A."/>
            <person name="Long M."/>
            <person name="Low L."/>
            <person name="Lozovsky E."/>
            <person name="Lu J."/>
            <person name="Luo M."/>
            <person name="Machado C.A."/>
            <person name="Makalowski W."/>
            <person name="Marzo M."/>
            <person name="Matsuda M."/>
            <person name="Matzkin L."/>
            <person name="McAllister B."/>
            <person name="McBride C.S."/>
            <person name="McKernan B."/>
            <person name="McKernan K."/>
            <person name="Mendez-Lago M."/>
            <person name="Minx P."/>
            <person name="Mollenhauer M.U."/>
            <person name="Montooth K."/>
            <person name="Mount S.M."/>
            <person name="Mu X."/>
            <person name="Myers E."/>
            <person name="Negre B."/>
            <person name="Newfeld S."/>
            <person name="Nielsen R."/>
            <person name="Noor M.A."/>
            <person name="O'Grady P."/>
            <person name="Pachter L."/>
            <person name="Papaceit M."/>
            <person name="Parisi M.J."/>
            <person name="Parisi M."/>
            <person name="Parts L."/>
            <person name="Pedersen J.S."/>
            <person name="Pesole G."/>
            <person name="Phillippy A.M."/>
            <person name="Ponting C.P."/>
            <person name="Pop M."/>
            <person name="Porcelli D."/>
            <person name="Powell J.R."/>
            <person name="Prohaska S."/>
            <person name="Pruitt K."/>
            <person name="Puig M."/>
            <person name="Quesneville H."/>
            <person name="Ram K.R."/>
            <person name="Rand D."/>
            <person name="Rasmussen M.D."/>
            <person name="Reed L.K."/>
            <person name="Reenan R."/>
            <person name="Reily A."/>
            <person name="Remington K.A."/>
            <person name="Rieger T.T."/>
            <person name="Ritchie M.G."/>
            <person name="Robin C."/>
            <person name="Rogers Y.H."/>
            <person name="Rohde C."/>
            <person name="Rozas J."/>
            <person name="Rubenfield M.J."/>
            <person name="Ruiz A."/>
            <person name="Russo S."/>
            <person name="Salzberg S.L."/>
            <person name="Sanchez-Gracia A."/>
            <person name="Saranga D.J."/>
            <person name="Sato H."/>
            <person name="Schaeffer S.W."/>
            <person name="Schatz M.C."/>
            <person name="Schlenke T."/>
            <person name="Schwartz R."/>
            <person name="Segarra C."/>
            <person name="Singh R.S."/>
            <person name="Sirot L."/>
            <person name="Sirota M."/>
            <person name="Sisneros N.B."/>
            <person name="Smith C.D."/>
            <person name="Smith T.F."/>
            <person name="Spieth J."/>
            <person name="Stage D.E."/>
            <person name="Stark A."/>
            <person name="Stephan W."/>
            <person name="Strausberg R.L."/>
            <person name="Strempel S."/>
            <person name="Sturgill D."/>
            <person name="Sutton G."/>
            <person name="Sutton G.G."/>
            <person name="Tao W."/>
            <person name="Teichmann S."/>
            <person name="Tobari Y.N."/>
            <person name="Tomimura Y."/>
            <person name="Tsolas J.M."/>
            <person name="Valente V.L."/>
            <person name="Venter E."/>
            <person name="Venter J.C."/>
            <person name="Vicario S."/>
            <person name="Vieira F.G."/>
            <person name="Vilella A.J."/>
            <person name="Villasante A."/>
            <person name="Walenz B."/>
            <person name="Wang J."/>
            <person name="Wasserman M."/>
            <person name="Watts T."/>
            <person name="Wilson D."/>
            <person name="Wilson R.K."/>
            <person name="Wing R.A."/>
            <person name="Wolfner M.F."/>
            <person name="Wong A."/>
            <person name="Wong G.K."/>
            <person name="Wu C.I."/>
            <person name="Wu G."/>
            <person name="Yamamoto D."/>
            <person name="Yang H.P."/>
            <person name="Yang S.P."/>
            <person name="Yorke J.A."/>
            <person name="Yoshida K."/>
            <person name="Zdobnov E."/>
            <person name="Zhang P."/>
            <person name="Zhang Y."/>
            <person name="Zimin A.V."/>
            <person name="Baldwin J."/>
            <person name="Abdouelleil A."/>
            <person name="Abdulkadir J."/>
            <person name="Abebe A."/>
            <person name="Abera B."/>
            <person name="Abreu J."/>
            <person name="Acer S.C."/>
            <person name="Aftuck L."/>
            <person name="Alexander A."/>
            <person name="An P."/>
            <person name="Anderson E."/>
            <person name="Anderson S."/>
            <person name="Arachi H."/>
            <person name="Azer M."/>
            <person name="Bachantsang P."/>
            <person name="Barry A."/>
            <person name="Bayul T."/>
            <person name="Berlin A."/>
            <person name="Bessette D."/>
            <person name="Bloom T."/>
            <person name="Blye J."/>
            <person name="Boguslavskiy L."/>
            <person name="Bonnet C."/>
            <person name="Boukhgalter B."/>
            <person name="Bourzgui I."/>
            <person name="Brown A."/>
            <person name="Cahill P."/>
            <person name="Channer S."/>
            <person name="Cheshatsang Y."/>
            <person name="Chuda L."/>
            <person name="Citroen M."/>
            <person name="Collymore A."/>
            <person name="Cooke P."/>
            <person name="Costello M."/>
            <person name="D'Aco K."/>
            <person name="Daza R."/>
            <person name="De Haan G."/>
            <person name="DeGray S."/>
            <person name="DeMaso C."/>
            <person name="Dhargay N."/>
            <person name="Dooley K."/>
            <person name="Dooley E."/>
            <person name="Doricent M."/>
            <person name="Dorje P."/>
            <person name="Dorjee K."/>
            <person name="Dupes A."/>
            <person name="Elong R."/>
            <person name="Falk J."/>
            <person name="Farina A."/>
            <person name="Faro S."/>
            <person name="Ferguson D."/>
            <person name="Fisher S."/>
            <person name="Foley C.D."/>
            <person name="Franke A."/>
            <person name="Friedrich D."/>
            <person name="Gadbois L."/>
            <person name="Gearin G."/>
            <person name="Gearin C.R."/>
            <person name="Giannoukos G."/>
            <person name="Goode T."/>
            <person name="Graham J."/>
            <person name="Grandbois E."/>
            <person name="Grewal S."/>
            <person name="Gyaltsen K."/>
            <person name="Hafez N."/>
            <person name="Hagos B."/>
            <person name="Hall J."/>
            <person name="Henson C."/>
            <person name="Hollinger A."/>
            <person name="Honan T."/>
            <person name="Huard M.D."/>
            <person name="Hughes L."/>
            <person name="Hurhula B."/>
            <person name="Husby M.E."/>
            <person name="Kamat A."/>
            <person name="Kanga B."/>
            <person name="Kashin S."/>
            <person name="Khazanovich D."/>
            <person name="Kisner P."/>
            <person name="Lance K."/>
            <person name="Lara M."/>
            <person name="Lee W."/>
            <person name="Lennon N."/>
            <person name="Letendre F."/>
            <person name="LeVine R."/>
            <person name="Lipovsky A."/>
            <person name="Liu X."/>
            <person name="Liu J."/>
            <person name="Liu S."/>
            <person name="Lokyitsang T."/>
            <person name="Lokyitsang Y."/>
            <person name="Lubonja R."/>
            <person name="Lui A."/>
            <person name="MacDonald P."/>
            <person name="Magnisalis V."/>
            <person name="Maru K."/>
            <person name="Matthews C."/>
            <person name="McCusker W."/>
            <person name="McDonough S."/>
            <person name="Mehta T."/>
            <person name="Meldrim J."/>
            <person name="Meneus L."/>
            <person name="Mihai O."/>
            <person name="Mihalev A."/>
            <person name="Mihova T."/>
            <person name="Mittelman R."/>
            <person name="Mlenga V."/>
            <person name="Montmayeur A."/>
            <person name="Mulrain L."/>
            <person name="Navidi A."/>
            <person name="Naylor J."/>
            <person name="Negash T."/>
            <person name="Nguyen T."/>
            <person name="Nguyen N."/>
            <person name="Nicol R."/>
            <person name="Norbu C."/>
            <person name="Norbu N."/>
            <person name="Novod N."/>
            <person name="O'Neill B."/>
            <person name="Osman S."/>
            <person name="Markiewicz E."/>
            <person name="Oyono O.L."/>
            <person name="Patti C."/>
            <person name="Phunkhang P."/>
            <person name="Pierre F."/>
            <person name="Priest M."/>
            <person name="Raghuraman S."/>
            <person name="Rege F."/>
            <person name="Reyes R."/>
            <person name="Rise C."/>
            <person name="Rogov P."/>
            <person name="Ross K."/>
            <person name="Ryan E."/>
            <person name="Settipalli S."/>
            <person name="Shea T."/>
            <person name="Sherpa N."/>
            <person name="Shi L."/>
            <person name="Shih D."/>
            <person name="Sparrow T."/>
            <person name="Spaulding J."/>
            <person name="Stalker J."/>
            <person name="Stange-Thomann N."/>
            <person name="Stavropoulos S."/>
            <person name="Stone C."/>
            <person name="Strader C."/>
            <person name="Tesfaye S."/>
            <person name="Thomson T."/>
            <person name="Thoulutsang Y."/>
            <person name="Thoulutsang D."/>
            <person name="Topham K."/>
            <person name="Topping I."/>
            <person name="Tsamla T."/>
            <person name="Vassiliev H."/>
            <person name="Vo A."/>
            <person name="Wangchuk T."/>
            <person name="Wangdi T."/>
            <person name="Weiand M."/>
            <person name="Wilkinson J."/>
            <person name="Wilson A."/>
            <person name="Yadav S."/>
            <person name="Young G."/>
            <person name="Yu Q."/>
            <person name="Zembek L."/>
            <person name="Zhong D."/>
            <person name="Zimmer A."/>
            <person name="Zwirko Z."/>
            <person name="Jaffe D.B."/>
            <person name="Alvarez P."/>
            <person name="Brockman W."/>
            <person name="Butler J."/>
            <person name="Chin C."/>
            <person name="Gnerre S."/>
            <person name="Grabherr M."/>
            <person name="Kleber M."/>
            <person name="Mauceli E."/>
            <person name="MacCallum I."/>
        </authorList>
    </citation>
    <scope>NUCLEOTIDE SEQUENCE [LARGE SCALE GENOMIC DNA]</scope>
    <source>
        <strain evidence="2">MSH-3</strain>
    </source>
</reference>
<reference evidence="2" key="2">
    <citation type="submission" date="2008-06" db="EMBL/GenBank/DDBJ databases">
        <authorList>
            <consortium name="FlyBase"/>
        </authorList>
    </citation>
    <scope>NUCLEOTIDE SEQUENCE</scope>
    <source>
        <strain evidence="2">MSH-3</strain>
    </source>
</reference>
<sequence>MTEVQQQEELAVELPTRPAAGGRRTALNGSHLELTLGSKPNIKSGRLNISPNACLIRKEARQWQLALQELG</sequence>
<protein>
    <submittedName>
        <fullName evidence="2">GL14709</fullName>
    </submittedName>
</protein>
<feature type="region of interest" description="Disordered" evidence="1">
    <location>
        <begin position="1"/>
        <end position="46"/>
    </location>
</feature>
<evidence type="ECO:0000256" key="1">
    <source>
        <dbReference type="SAM" id="MobiDB-lite"/>
    </source>
</evidence>
<evidence type="ECO:0000313" key="2">
    <source>
        <dbReference type="EMBL" id="EDW26765.1"/>
    </source>
</evidence>
<dbReference type="EMBL" id="CH479193">
    <property type="protein sequence ID" value="EDW26765.1"/>
    <property type="molecule type" value="Genomic_DNA"/>
</dbReference>
<name>B4GVS0_DROPE</name>